<accession>A0A4Y2HRI9</accession>
<sequence>MPVVRRVEIIRHYCPPTVDAKPIEFQTLLTGNRRILTSTVAGGRKELDERKRNEMRFGEVEELYAISSSLPSSLIRN</sequence>
<comment type="caution">
    <text evidence="1">The sequence shown here is derived from an EMBL/GenBank/DDBJ whole genome shotgun (WGS) entry which is preliminary data.</text>
</comment>
<dbReference type="Proteomes" id="UP000499080">
    <property type="component" value="Unassembled WGS sequence"/>
</dbReference>
<proteinExistence type="predicted"/>
<keyword evidence="2" id="KW-1185">Reference proteome</keyword>
<reference evidence="1 2" key="1">
    <citation type="journal article" date="2019" name="Sci. Rep.">
        <title>Orb-weaving spider Araneus ventricosus genome elucidates the spidroin gene catalogue.</title>
        <authorList>
            <person name="Kono N."/>
            <person name="Nakamura H."/>
            <person name="Ohtoshi R."/>
            <person name="Moran D.A.P."/>
            <person name="Shinohara A."/>
            <person name="Yoshida Y."/>
            <person name="Fujiwara M."/>
            <person name="Mori M."/>
            <person name="Tomita M."/>
            <person name="Arakawa K."/>
        </authorList>
    </citation>
    <scope>NUCLEOTIDE SEQUENCE [LARGE SCALE GENOMIC DNA]</scope>
</reference>
<evidence type="ECO:0000313" key="2">
    <source>
        <dbReference type="Proteomes" id="UP000499080"/>
    </source>
</evidence>
<organism evidence="1 2">
    <name type="scientific">Araneus ventricosus</name>
    <name type="common">Orbweaver spider</name>
    <name type="synonym">Epeira ventricosa</name>
    <dbReference type="NCBI Taxonomy" id="182803"/>
    <lineage>
        <taxon>Eukaryota</taxon>
        <taxon>Metazoa</taxon>
        <taxon>Ecdysozoa</taxon>
        <taxon>Arthropoda</taxon>
        <taxon>Chelicerata</taxon>
        <taxon>Arachnida</taxon>
        <taxon>Araneae</taxon>
        <taxon>Araneomorphae</taxon>
        <taxon>Entelegynae</taxon>
        <taxon>Araneoidea</taxon>
        <taxon>Araneidae</taxon>
        <taxon>Araneus</taxon>
    </lineage>
</organism>
<dbReference type="AlphaFoldDB" id="A0A4Y2HRI9"/>
<gene>
    <name evidence="1" type="ORF">AVEN_127540_1</name>
</gene>
<dbReference type="EMBL" id="BGPR01002107">
    <property type="protein sequence ID" value="GBM67858.1"/>
    <property type="molecule type" value="Genomic_DNA"/>
</dbReference>
<evidence type="ECO:0000313" key="1">
    <source>
        <dbReference type="EMBL" id="GBM67858.1"/>
    </source>
</evidence>
<name>A0A4Y2HRI9_ARAVE</name>
<protein>
    <submittedName>
        <fullName evidence="1">Uncharacterized protein</fullName>
    </submittedName>
</protein>